<accession>K0R3Q3</accession>
<evidence type="ECO:0000256" key="1">
    <source>
        <dbReference type="SAM" id="MobiDB-lite"/>
    </source>
</evidence>
<evidence type="ECO:0000313" key="2">
    <source>
        <dbReference type="EMBL" id="EJK47563.1"/>
    </source>
</evidence>
<comment type="caution">
    <text evidence="2">The sequence shown here is derived from an EMBL/GenBank/DDBJ whole genome shotgun (WGS) entry which is preliminary data.</text>
</comment>
<feature type="region of interest" description="Disordered" evidence="1">
    <location>
        <begin position="153"/>
        <end position="213"/>
    </location>
</feature>
<dbReference type="EMBL" id="AGNL01046838">
    <property type="protein sequence ID" value="EJK47563.1"/>
    <property type="molecule type" value="Genomic_DNA"/>
</dbReference>
<keyword evidence="3" id="KW-1185">Reference proteome</keyword>
<gene>
    <name evidence="2" type="ORF">THAOC_33707</name>
</gene>
<proteinExistence type="predicted"/>
<name>K0R3Q3_THAOC</name>
<dbReference type="AlphaFoldDB" id="K0R3Q3"/>
<organism evidence="2 3">
    <name type="scientific">Thalassiosira oceanica</name>
    <name type="common">Marine diatom</name>
    <dbReference type="NCBI Taxonomy" id="159749"/>
    <lineage>
        <taxon>Eukaryota</taxon>
        <taxon>Sar</taxon>
        <taxon>Stramenopiles</taxon>
        <taxon>Ochrophyta</taxon>
        <taxon>Bacillariophyta</taxon>
        <taxon>Coscinodiscophyceae</taxon>
        <taxon>Thalassiosirophycidae</taxon>
        <taxon>Thalassiosirales</taxon>
        <taxon>Thalassiosiraceae</taxon>
        <taxon>Thalassiosira</taxon>
    </lineage>
</organism>
<feature type="region of interest" description="Disordered" evidence="1">
    <location>
        <begin position="1"/>
        <end position="87"/>
    </location>
</feature>
<reference evidence="2 3" key="1">
    <citation type="journal article" date="2012" name="Genome Biol.">
        <title>Genome and low-iron response of an oceanic diatom adapted to chronic iron limitation.</title>
        <authorList>
            <person name="Lommer M."/>
            <person name="Specht M."/>
            <person name="Roy A.S."/>
            <person name="Kraemer L."/>
            <person name="Andreson R."/>
            <person name="Gutowska M.A."/>
            <person name="Wolf J."/>
            <person name="Bergner S.V."/>
            <person name="Schilhabel M.B."/>
            <person name="Klostermeier U.C."/>
            <person name="Beiko R.G."/>
            <person name="Rosenstiel P."/>
            <person name="Hippler M."/>
            <person name="Laroche J."/>
        </authorList>
    </citation>
    <scope>NUCLEOTIDE SEQUENCE [LARGE SCALE GENOMIC DNA]</scope>
    <source>
        <strain evidence="2 3">CCMP1005</strain>
    </source>
</reference>
<protein>
    <submittedName>
        <fullName evidence="2">Uncharacterized protein</fullName>
    </submittedName>
</protein>
<evidence type="ECO:0000313" key="3">
    <source>
        <dbReference type="Proteomes" id="UP000266841"/>
    </source>
</evidence>
<sequence length="213" mass="22090">MIGIDATAPGSAAAPAGSAIATAEDHERVASAASPRAPGTPRSHGIFGIGIATGDRAASGPDRTPGGYARPIRAGCPTSGDLPLDSRGARNWTERARTGLRCLLFRSSPSQIKNAVELSRVSAPGEGEAAGEEAPISGVQPVAAWEMTSKFREEKVRSPETDKLSGLPITPAAVRAAKNGHSTTAKEEWSTDPYGRTMLHAPLEGIHLPRPNT</sequence>
<feature type="compositionally biased region" description="Basic and acidic residues" evidence="1">
    <location>
        <begin position="153"/>
        <end position="163"/>
    </location>
</feature>
<dbReference type="Proteomes" id="UP000266841">
    <property type="component" value="Unassembled WGS sequence"/>
</dbReference>
<feature type="compositionally biased region" description="Low complexity" evidence="1">
    <location>
        <begin position="1"/>
        <end position="22"/>
    </location>
</feature>